<dbReference type="Proteomes" id="UP001154282">
    <property type="component" value="Unassembled WGS sequence"/>
</dbReference>
<protein>
    <submittedName>
        <fullName evidence="1">Uncharacterized protein</fullName>
    </submittedName>
</protein>
<sequence length="54" mass="6132">GKSSSLGHRSFELVARSSLTARPNKEWYKHISTHMDSASLAQVHSRRKRLISLL</sequence>
<dbReference type="EMBL" id="CAMGYJ010000002">
    <property type="protein sequence ID" value="CAI0374593.1"/>
    <property type="molecule type" value="Genomic_DNA"/>
</dbReference>
<evidence type="ECO:0000313" key="2">
    <source>
        <dbReference type="Proteomes" id="UP001154282"/>
    </source>
</evidence>
<accession>A0AAV0GPP0</accession>
<name>A0AAV0GPP0_9ROSI</name>
<reference evidence="1" key="1">
    <citation type="submission" date="2022-08" db="EMBL/GenBank/DDBJ databases">
        <authorList>
            <person name="Gutierrez-Valencia J."/>
        </authorList>
    </citation>
    <scope>NUCLEOTIDE SEQUENCE</scope>
</reference>
<keyword evidence="2" id="KW-1185">Reference proteome</keyword>
<feature type="non-terminal residue" evidence="1">
    <location>
        <position position="1"/>
    </location>
</feature>
<evidence type="ECO:0000313" key="1">
    <source>
        <dbReference type="EMBL" id="CAI0374593.1"/>
    </source>
</evidence>
<dbReference type="AlphaFoldDB" id="A0AAV0GPP0"/>
<gene>
    <name evidence="1" type="ORF">LITE_LOCUS271</name>
</gene>
<proteinExistence type="predicted"/>
<comment type="caution">
    <text evidence="1">The sequence shown here is derived from an EMBL/GenBank/DDBJ whole genome shotgun (WGS) entry which is preliminary data.</text>
</comment>
<organism evidence="1 2">
    <name type="scientific">Linum tenue</name>
    <dbReference type="NCBI Taxonomy" id="586396"/>
    <lineage>
        <taxon>Eukaryota</taxon>
        <taxon>Viridiplantae</taxon>
        <taxon>Streptophyta</taxon>
        <taxon>Embryophyta</taxon>
        <taxon>Tracheophyta</taxon>
        <taxon>Spermatophyta</taxon>
        <taxon>Magnoliopsida</taxon>
        <taxon>eudicotyledons</taxon>
        <taxon>Gunneridae</taxon>
        <taxon>Pentapetalae</taxon>
        <taxon>rosids</taxon>
        <taxon>fabids</taxon>
        <taxon>Malpighiales</taxon>
        <taxon>Linaceae</taxon>
        <taxon>Linum</taxon>
    </lineage>
</organism>
<dbReference type="EMBL" id="CAMGYJ010000002">
    <property type="protein sequence ID" value="CAI0374592.1"/>
    <property type="molecule type" value="Genomic_DNA"/>
</dbReference>